<evidence type="ECO:0000313" key="2">
    <source>
        <dbReference type="EMBL" id="GIL80024.1"/>
    </source>
</evidence>
<feature type="compositionally biased region" description="Basic and acidic residues" evidence="1">
    <location>
        <begin position="726"/>
        <end position="737"/>
    </location>
</feature>
<dbReference type="Proteomes" id="UP000747110">
    <property type="component" value="Unassembled WGS sequence"/>
</dbReference>
<sequence length="737" mass="73421">MTAASDFVSLRKRPPVGTEPMLSAPEEVAILDRHISDTTAEFVGSPSATREEACEALAKLAATVPASVTHIRLIGLPCLQQGTLHRLLDRCPRLQALEMPAAELPSEGPLCPGEHDNTQLVAQRLSRPAGAWTLQQLPASLTHLCLSECGSLHPTSLVHLRGLTALKRLSIRGLQVPPPAPSASSPPPQAPKTITTSSTSTAAAAMAAATSTTASTSAAQLRSSDSHNGVGTGVAPHATITQAAVTATAAPLGVSPAVPGLKPTVGISASSLPAGSPEPIPDSAAAGQKKREREMVSASSSGGDGGGGDGRGSGKAVEAPETGIAVGDGTGLPCCPVVSSLRHWSRLTNLQDVELVGRSGTESGEPWDHLLPAFLPSLPHLTRLAFHPPVLRDAAEALAPLEGASSLARLELGGCGAAPLQLHEGAWRALAAAPSLELLLLGHCDVAVGSALAASSEEASSAAGNAYRSAAASLGLAAAAASLSSWDANTAAGAGAGGGSFSDGNGLGRWGTGEWIPNAGGGGRWGLCLDPGFGAGCGGWYGGTDQYGIGGGSGGVPTTPEGSPVRYEARGTTLGWADRSGTGMCGAVPDDLLLDPEGAELSDLKPIQHWDCWDTESGGSGDGGGAAVTAAQSGPPGVVAAGHGFSGGAGTGTGAIARCDGWQAGVQCLGSTPTLVSSEWAWDDQEGGGDGTARLVSEQDAATGIAMGAQLSGVDGIGGGGGGRQKAMESRRQDERG</sequence>
<evidence type="ECO:0000313" key="3">
    <source>
        <dbReference type="Proteomes" id="UP000747110"/>
    </source>
</evidence>
<protein>
    <submittedName>
        <fullName evidence="2">Uncharacterized protein</fullName>
    </submittedName>
</protein>
<proteinExistence type="predicted"/>
<gene>
    <name evidence="2" type="ORF">Vretifemale_9237</name>
</gene>
<evidence type="ECO:0000256" key="1">
    <source>
        <dbReference type="SAM" id="MobiDB-lite"/>
    </source>
</evidence>
<comment type="caution">
    <text evidence="2">The sequence shown here is derived from an EMBL/GenBank/DDBJ whole genome shotgun (WGS) entry which is preliminary data.</text>
</comment>
<feature type="region of interest" description="Disordered" evidence="1">
    <location>
        <begin position="174"/>
        <end position="206"/>
    </location>
</feature>
<feature type="region of interest" description="Disordered" evidence="1">
    <location>
        <begin position="711"/>
        <end position="737"/>
    </location>
</feature>
<organism evidence="2 3">
    <name type="scientific">Volvox reticuliferus</name>
    <dbReference type="NCBI Taxonomy" id="1737510"/>
    <lineage>
        <taxon>Eukaryota</taxon>
        <taxon>Viridiplantae</taxon>
        <taxon>Chlorophyta</taxon>
        <taxon>core chlorophytes</taxon>
        <taxon>Chlorophyceae</taxon>
        <taxon>CS clade</taxon>
        <taxon>Chlamydomonadales</taxon>
        <taxon>Volvocaceae</taxon>
        <taxon>Volvox</taxon>
    </lineage>
</organism>
<keyword evidence="3" id="KW-1185">Reference proteome</keyword>
<feature type="compositionally biased region" description="Pro residues" evidence="1">
    <location>
        <begin position="176"/>
        <end position="190"/>
    </location>
</feature>
<dbReference type="OrthoDB" id="553068at2759"/>
<accession>A0A8J4FKE1</accession>
<dbReference type="EMBL" id="BNCP01000017">
    <property type="protein sequence ID" value="GIL80024.1"/>
    <property type="molecule type" value="Genomic_DNA"/>
</dbReference>
<dbReference type="AlphaFoldDB" id="A0A8J4FKE1"/>
<name>A0A8J4FKE1_9CHLO</name>
<feature type="compositionally biased region" description="Gly residues" evidence="1">
    <location>
        <begin position="715"/>
        <end position="724"/>
    </location>
</feature>
<feature type="region of interest" description="Disordered" evidence="1">
    <location>
        <begin position="269"/>
        <end position="317"/>
    </location>
</feature>
<feature type="compositionally biased region" description="Low complexity" evidence="1">
    <location>
        <begin position="195"/>
        <end position="206"/>
    </location>
</feature>
<feature type="compositionally biased region" description="Gly residues" evidence="1">
    <location>
        <begin position="302"/>
        <end position="313"/>
    </location>
</feature>
<reference evidence="2" key="1">
    <citation type="journal article" date="2021" name="Proc. Natl. Acad. Sci. U.S.A.">
        <title>Three genomes in the algal genus Volvox reveal the fate of a haploid sex-determining region after a transition to homothallism.</title>
        <authorList>
            <person name="Yamamoto K."/>
            <person name="Hamaji T."/>
            <person name="Kawai-Toyooka H."/>
            <person name="Matsuzaki R."/>
            <person name="Takahashi F."/>
            <person name="Nishimura Y."/>
            <person name="Kawachi M."/>
            <person name="Noguchi H."/>
            <person name="Minakuchi Y."/>
            <person name="Umen J.G."/>
            <person name="Toyoda A."/>
            <person name="Nozaki H."/>
        </authorList>
    </citation>
    <scope>NUCLEOTIDE SEQUENCE</scope>
    <source>
        <strain evidence="2">NIES-3786</strain>
    </source>
</reference>
<feature type="non-terminal residue" evidence="2">
    <location>
        <position position="737"/>
    </location>
</feature>
<feature type="region of interest" description="Disordered" evidence="1">
    <location>
        <begin position="1"/>
        <end position="20"/>
    </location>
</feature>
<dbReference type="SUPFAM" id="SSF52047">
    <property type="entry name" value="RNI-like"/>
    <property type="match status" value="1"/>
</dbReference>